<feature type="domain" description="WAP" evidence="3">
    <location>
        <begin position="54"/>
        <end position="104"/>
    </location>
</feature>
<feature type="chain" id="PRO_5010284444" evidence="2">
    <location>
        <begin position="20"/>
        <end position="235"/>
    </location>
</feature>
<dbReference type="PROSITE" id="PS51390">
    <property type="entry name" value="WAP"/>
    <property type="match status" value="1"/>
</dbReference>
<dbReference type="GO" id="GO:0001558">
    <property type="term" value="P:regulation of cell growth"/>
    <property type="evidence" value="ECO:0007669"/>
    <property type="project" value="TreeGrafter"/>
</dbReference>
<evidence type="ECO:0000256" key="2">
    <source>
        <dbReference type="SAM" id="SignalP"/>
    </source>
</evidence>
<keyword evidence="4" id="KW-1185">Reference proteome</keyword>
<dbReference type="Gene3D" id="4.10.75.10">
    <property type="entry name" value="Elafin-like"/>
    <property type="match status" value="1"/>
</dbReference>
<feature type="compositionally biased region" description="Basic and acidic residues" evidence="1">
    <location>
        <begin position="181"/>
        <end position="190"/>
    </location>
</feature>
<dbReference type="AlphaFoldDB" id="A0A1S3HD35"/>
<dbReference type="InParanoid" id="A0A1S3HD35"/>
<dbReference type="PANTHER" id="PTHR14308">
    <property type="entry name" value="WAP FOUR-DISULFIDE CORE DOMAIN PROTEIN 1"/>
    <property type="match status" value="1"/>
</dbReference>
<evidence type="ECO:0000313" key="5">
    <source>
        <dbReference type="RefSeq" id="XP_013383933.1"/>
    </source>
</evidence>
<dbReference type="GO" id="GO:0030414">
    <property type="term" value="F:peptidase inhibitor activity"/>
    <property type="evidence" value="ECO:0007669"/>
    <property type="project" value="InterPro"/>
</dbReference>
<feature type="signal peptide" evidence="2">
    <location>
        <begin position="1"/>
        <end position="19"/>
    </location>
</feature>
<dbReference type="KEGG" id="lak:106154208"/>
<dbReference type="Proteomes" id="UP000085678">
    <property type="component" value="Unplaced"/>
</dbReference>
<gene>
    <name evidence="5" type="primary">LOC106154208</name>
</gene>
<evidence type="ECO:0000259" key="3">
    <source>
        <dbReference type="PROSITE" id="PS51390"/>
    </source>
</evidence>
<dbReference type="OrthoDB" id="5989673at2759"/>
<evidence type="ECO:0000313" key="4">
    <source>
        <dbReference type="Proteomes" id="UP000085678"/>
    </source>
</evidence>
<reference evidence="5" key="1">
    <citation type="submission" date="2025-08" db="UniProtKB">
        <authorList>
            <consortium name="RefSeq"/>
        </authorList>
    </citation>
    <scope>IDENTIFICATION</scope>
    <source>
        <tissue evidence="5">Gonads</tissue>
    </source>
</reference>
<keyword evidence="2" id="KW-0732">Signal</keyword>
<organism evidence="4 5">
    <name type="scientific">Lingula anatina</name>
    <name type="common">Brachiopod</name>
    <name type="synonym">Lingula unguis</name>
    <dbReference type="NCBI Taxonomy" id="7574"/>
    <lineage>
        <taxon>Eukaryota</taxon>
        <taxon>Metazoa</taxon>
        <taxon>Spiralia</taxon>
        <taxon>Lophotrochozoa</taxon>
        <taxon>Brachiopoda</taxon>
        <taxon>Linguliformea</taxon>
        <taxon>Lingulata</taxon>
        <taxon>Lingulida</taxon>
        <taxon>Linguloidea</taxon>
        <taxon>Lingulidae</taxon>
        <taxon>Lingula</taxon>
    </lineage>
</organism>
<dbReference type="RefSeq" id="XP_013383933.1">
    <property type="nucleotide sequence ID" value="XM_013528479.1"/>
</dbReference>
<dbReference type="InterPro" id="IPR008197">
    <property type="entry name" value="WAP_dom"/>
</dbReference>
<dbReference type="Pfam" id="PF00095">
    <property type="entry name" value="WAP"/>
    <property type="match status" value="1"/>
</dbReference>
<dbReference type="GeneID" id="106154208"/>
<dbReference type="InterPro" id="IPR042357">
    <property type="entry name" value="WFDC1"/>
</dbReference>
<dbReference type="PANTHER" id="PTHR14308:SF0">
    <property type="entry name" value="WAP FOUR-DISULFIDE CORE DOMAIN PROTEIN 1"/>
    <property type="match status" value="1"/>
</dbReference>
<dbReference type="OMA" id="FVCHIVE"/>
<name>A0A1S3HD35_LINAN</name>
<protein>
    <submittedName>
        <fullName evidence="5">WAP four-disulfide core domain protein 1-like</fullName>
    </submittedName>
</protein>
<accession>A0A1S3HD35</accession>
<evidence type="ECO:0000256" key="1">
    <source>
        <dbReference type="SAM" id="MobiDB-lite"/>
    </source>
</evidence>
<feature type="region of interest" description="Disordered" evidence="1">
    <location>
        <begin position="176"/>
        <end position="203"/>
    </location>
</feature>
<sequence>MNNVVLFSAFLVLLHLSSARETGGELSSARDETVKEKEFWLEEEDVESMQGDSPWKTLTSCPKVWGQAARGPCQARQCRLDTECGQFSQKCCFNGCVRTCMYVTPPIVVDWVKAPRKQKNTGTGLSWLVPTMEDEQEPEEEPCSTSVTGDEEPLLCPHGFVCHIVEAGNPDKGVPNSGVCKKIDRKDRPTSNHHHHRGHGKCSINGDNYHHGDSFFYQTYKCTCRHGRIQCEEQK</sequence>
<dbReference type="InterPro" id="IPR036645">
    <property type="entry name" value="Elafin-like_sf"/>
</dbReference>
<dbReference type="GO" id="GO:0005615">
    <property type="term" value="C:extracellular space"/>
    <property type="evidence" value="ECO:0007669"/>
    <property type="project" value="TreeGrafter"/>
</dbReference>
<proteinExistence type="predicted"/>
<feature type="compositionally biased region" description="Basic residues" evidence="1">
    <location>
        <begin position="191"/>
        <end position="200"/>
    </location>
</feature>